<dbReference type="GO" id="GO:0005634">
    <property type="term" value="C:nucleus"/>
    <property type="evidence" value="ECO:0007669"/>
    <property type="project" value="UniProtKB-SubCell"/>
</dbReference>
<dbReference type="InterPro" id="IPR014710">
    <property type="entry name" value="RmlC-like_jellyroll"/>
</dbReference>
<comment type="subcellular location">
    <subcellularLocation>
        <location evidence="1">Nucleus</location>
    </subcellularLocation>
</comment>
<keyword evidence="11" id="KW-1185">Reference proteome</keyword>
<dbReference type="InParanoid" id="A0A165F8N6"/>
<evidence type="ECO:0000256" key="7">
    <source>
        <dbReference type="SAM" id="MobiDB-lite"/>
    </source>
</evidence>
<feature type="compositionally biased region" description="Low complexity" evidence="7">
    <location>
        <begin position="155"/>
        <end position="169"/>
    </location>
</feature>
<protein>
    <recommendedName>
        <fullName evidence="6">CENP-C homolog</fullName>
    </recommendedName>
</protein>
<dbReference type="AlphaFoldDB" id="A0A165F8N6"/>
<dbReference type="InterPro" id="IPR028929">
    <property type="entry name" value="Mif2_N"/>
</dbReference>
<feature type="compositionally biased region" description="Acidic residues" evidence="7">
    <location>
        <begin position="202"/>
        <end position="227"/>
    </location>
</feature>
<feature type="compositionally biased region" description="Acidic residues" evidence="7">
    <location>
        <begin position="269"/>
        <end position="280"/>
    </location>
</feature>
<dbReference type="Proteomes" id="UP000076632">
    <property type="component" value="Unassembled WGS sequence"/>
</dbReference>
<dbReference type="RefSeq" id="XP_018186263.1">
    <property type="nucleotide sequence ID" value="XM_018333104.1"/>
</dbReference>
<evidence type="ECO:0000256" key="6">
    <source>
        <dbReference type="ARBA" id="ARBA00075033"/>
    </source>
</evidence>
<dbReference type="STRING" id="1328760.A0A165F8N6"/>
<dbReference type="GO" id="GO:0051455">
    <property type="term" value="P:spindle attachment to meiosis I kinetochore"/>
    <property type="evidence" value="ECO:0007669"/>
    <property type="project" value="TreeGrafter"/>
</dbReference>
<feature type="compositionally biased region" description="Polar residues" evidence="7">
    <location>
        <begin position="123"/>
        <end position="132"/>
    </location>
</feature>
<dbReference type="Pfam" id="PF15624">
    <property type="entry name" value="Mif2_N"/>
    <property type="match status" value="1"/>
</dbReference>
<proteinExistence type="inferred from homology"/>
<dbReference type="CDD" id="cd06993">
    <property type="entry name" value="cupin_CENP-C_C"/>
    <property type="match status" value="1"/>
</dbReference>
<feature type="region of interest" description="Disordered" evidence="7">
    <location>
        <begin position="41"/>
        <end position="483"/>
    </location>
</feature>
<sequence length="741" mass="81328">MAPSATTNKSRENNFFDIGVQGRKTGITLKEGVRDENGLELIDGIFSSPERSTPKHRHGQNNTTISDEADMDLGQSTIPEPTEVLSQRSNARNSSNSILPPPRARSPIKTSLNSPARRHSSIGPISSPQRFSHGTPRDNFTAEPVNRRLDFSTMSRASADSAPSSASKPPSRPAPGRGRKLLSNIPAFQASSALKRSTIAFAEDEEDEGDEDEEQENEESVADDGEEEARLVMHVQPQDSAQEDESGYIHGQKDESTLLNGNDTTNDNGQEEDDDEEGAEPEPSVERDGSEEVDEEPDPPPKKSGRGRPSKKQKANPQPVSQPSQVSQSSQASAQKAHKKRGRPAKAKANLPREPTPEEPVAEEQAQEEPTDQPEEQAAESQEARPSKRGRKPKQAPVQKSSQQSPKESSNPTKSKGRKPPPSQRDPNARISSAKKPGASKSEVLHVEARNRAPSAQPAPRQIARHESPSHGDAVTTTRSGRTCIKPLAFWRNERVVYGQGEQNPGERHYLPAITEIIRTEEVAQPTNRRGKPRTKGPAKAGRKRKAREVEEEEETEDEGDEREDWEMGEGIISGGIKRWDSATGATLDEDEDEEVTELAYAHSAIETREVANTTFRYAKTLTLPFFGSGMVDLPPAGVKKMKNSRKMQMVFFVFHGHVQVKVANNVFGISKGGMWQVPRGNFYSIANLTTRPARIFFAQGCEVPLGHTQDLIDQHSQQSHMIPVLSAGEASMMEGESRLG</sequence>
<dbReference type="SUPFAM" id="SSF51182">
    <property type="entry name" value="RmlC-like cupins"/>
    <property type="match status" value="1"/>
</dbReference>
<evidence type="ECO:0000256" key="3">
    <source>
        <dbReference type="ARBA" id="ARBA00023125"/>
    </source>
</evidence>
<evidence type="ECO:0000256" key="1">
    <source>
        <dbReference type="ARBA" id="ARBA00004123"/>
    </source>
</evidence>
<dbReference type="InterPro" id="IPR028386">
    <property type="entry name" value="CENP-C/Mif2/cnp3"/>
</dbReference>
<organism evidence="10 11">
    <name type="scientific">Xylona heveae (strain CBS 132557 / TC161)</name>
    <dbReference type="NCBI Taxonomy" id="1328760"/>
    <lineage>
        <taxon>Eukaryota</taxon>
        <taxon>Fungi</taxon>
        <taxon>Dikarya</taxon>
        <taxon>Ascomycota</taxon>
        <taxon>Pezizomycotina</taxon>
        <taxon>Xylonomycetes</taxon>
        <taxon>Xylonales</taxon>
        <taxon>Xylonaceae</taxon>
        <taxon>Xylona</taxon>
    </lineage>
</organism>
<keyword evidence="3" id="KW-0238">DNA-binding</keyword>
<dbReference type="FunFam" id="2.60.120.10:FF:000033">
    <property type="entry name" value="Centromere protein C 1"/>
    <property type="match status" value="1"/>
</dbReference>
<evidence type="ECO:0000259" key="9">
    <source>
        <dbReference type="Pfam" id="PF15624"/>
    </source>
</evidence>
<dbReference type="GO" id="GO:0051382">
    <property type="term" value="P:kinetochore assembly"/>
    <property type="evidence" value="ECO:0007669"/>
    <property type="project" value="InterPro"/>
</dbReference>
<evidence type="ECO:0000313" key="11">
    <source>
        <dbReference type="Proteomes" id="UP000076632"/>
    </source>
</evidence>
<gene>
    <name evidence="10" type="ORF">L228DRAFT_249500</name>
</gene>
<accession>A0A165F8N6</accession>
<evidence type="ECO:0000256" key="4">
    <source>
        <dbReference type="ARBA" id="ARBA00023242"/>
    </source>
</evidence>
<feature type="compositionally biased region" description="Low complexity" evidence="7">
    <location>
        <begin position="257"/>
        <end position="268"/>
    </location>
</feature>
<dbReference type="GO" id="GO:0000776">
    <property type="term" value="C:kinetochore"/>
    <property type="evidence" value="ECO:0007669"/>
    <property type="project" value="InterPro"/>
</dbReference>
<dbReference type="GO" id="GO:0019237">
    <property type="term" value="F:centromeric DNA binding"/>
    <property type="evidence" value="ECO:0007669"/>
    <property type="project" value="InterPro"/>
</dbReference>
<comment type="similarity">
    <text evidence="2">Belongs to the CENP-C/MIF2 family.</text>
</comment>
<feature type="compositionally biased region" description="Low complexity" evidence="7">
    <location>
        <begin position="317"/>
        <end position="335"/>
    </location>
</feature>
<feature type="domain" description="Mif2 N-terminal" evidence="9">
    <location>
        <begin position="15"/>
        <end position="151"/>
    </location>
</feature>
<dbReference type="Gene3D" id="2.60.120.10">
    <property type="entry name" value="Jelly Rolls"/>
    <property type="match status" value="1"/>
</dbReference>
<dbReference type="InterPro" id="IPR011051">
    <property type="entry name" value="RmlC_Cupin_sf"/>
</dbReference>
<dbReference type="OrthoDB" id="1939643at2759"/>
<comment type="function">
    <text evidence="5">Component of the kinetochore, a multiprotein complex that assembles on centromeric DNA and attaches chromosomes to spindle microtubules, mediating chromosome segregation and sister chromatid segregation during meiosis and mitosis. Component of the inner kinetochore constitutive centromere-associated network (CCAN), which serves as a structural platform for outer kinetochore assembly.</text>
</comment>
<dbReference type="PANTHER" id="PTHR16684:SF11">
    <property type="entry name" value="CENTROMERE PROTEIN C"/>
    <property type="match status" value="1"/>
</dbReference>
<feature type="compositionally biased region" description="Low complexity" evidence="7">
    <location>
        <begin position="86"/>
        <end position="97"/>
    </location>
</feature>
<dbReference type="PANTHER" id="PTHR16684">
    <property type="entry name" value="CENTROMERE PROTEIN C"/>
    <property type="match status" value="1"/>
</dbReference>
<evidence type="ECO:0000256" key="5">
    <source>
        <dbReference type="ARBA" id="ARBA00057947"/>
    </source>
</evidence>
<evidence type="ECO:0000313" key="10">
    <source>
        <dbReference type="EMBL" id="KZF20708.1"/>
    </source>
</evidence>
<dbReference type="InterPro" id="IPR025974">
    <property type="entry name" value="Mif2/CENP-C_cupin"/>
</dbReference>
<dbReference type="Pfam" id="PF11699">
    <property type="entry name" value="CENP-C_C"/>
    <property type="match status" value="1"/>
</dbReference>
<feature type="domain" description="Mif2/CENP-C cupin" evidence="8">
    <location>
        <begin position="616"/>
        <end position="700"/>
    </location>
</feature>
<dbReference type="GO" id="GO:0051315">
    <property type="term" value="P:attachment of mitotic spindle microtubules to kinetochore"/>
    <property type="evidence" value="ECO:0007669"/>
    <property type="project" value="TreeGrafter"/>
</dbReference>
<feature type="compositionally biased region" description="Basic residues" evidence="7">
    <location>
        <begin position="336"/>
        <end position="346"/>
    </location>
</feature>
<feature type="compositionally biased region" description="Low complexity" evidence="7">
    <location>
        <begin position="395"/>
        <end position="412"/>
    </location>
</feature>
<feature type="compositionally biased region" description="Acidic residues" evidence="7">
    <location>
        <begin position="550"/>
        <end position="566"/>
    </location>
</feature>
<dbReference type="EMBL" id="KV407462">
    <property type="protein sequence ID" value="KZF20708.1"/>
    <property type="molecule type" value="Genomic_DNA"/>
</dbReference>
<reference evidence="10 11" key="1">
    <citation type="journal article" date="2016" name="Fungal Biol.">
        <title>The genome of Xylona heveae provides a window into fungal endophytism.</title>
        <authorList>
            <person name="Gazis R."/>
            <person name="Kuo A."/>
            <person name="Riley R."/>
            <person name="LaButti K."/>
            <person name="Lipzen A."/>
            <person name="Lin J."/>
            <person name="Amirebrahimi M."/>
            <person name="Hesse C.N."/>
            <person name="Spatafora J.W."/>
            <person name="Henrissat B."/>
            <person name="Hainaut M."/>
            <person name="Grigoriev I.V."/>
            <person name="Hibbett D.S."/>
        </authorList>
    </citation>
    <scope>NUCLEOTIDE SEQUENCE [LARGE SCALE GENOMIC DNA]</scope>
    <source>
        <strain evidence="10 11">TC161</strain>
    </source>
</reference>
<dbReference type="GeneID" id="28898241"/>
<name>A0A165F8N6_XYLHT</name>
<feature type="region of interest" description="Disordered" evidence="7">
    <location>
        <begin position="521"/>
        <end position="566"/>
    </location>
</feature>
<evidence type="ECO:0000259" key="8">
    <source>
        <dbReference type="Pfam" id="PF11699"/>
    </source>
</evidence>
<feature type="compositionally biased region" description="Basic residues" evidence="7">
    <location>
        <begin position="303"/>
        <end position="314"/>
    </location>
</feature>
<feature type="compositionally biased region" description="Basic residues" evidence="7">
    <location>
        <begin position="529"/>
        <end position="547"/>
    </location>
</feature>
<evidence type="ECO:0000256" key="2">
    <source>
        <dbReference type="ARBA" id="ARBA00010291"/>
    </source>
</evidence>
<keyword evidence="4" id="KW-0539">Nucleus</keyword>
<dbReference type="OMA" id="CHGRVQV"/>
<feature type="compositionally biased region" description="Acidic residues" evidence="7">
    <location>
        <begin position="360"/>
        <end position="378"/>
    </location>
</feature>